<dbReference type="InterPro" id="IPR039038">
    <property type="entry name" value="ASPH"/>
</dbReference>
<comment type="caution">
    <text evidence="5">The sequence shown here is derived from an EMBL/GenBank/DDBJ whole genome shotgun (WGS) entry which is preliminary data.</text>
</comment>
<dbReference type="SUPFAM" id="SSF48452">
    <property type="entry name" value="TPR-like"/>
    <property type="match status" value="1"/>
</dbReference>
<dbReference type="InterPro" id="IPR007803">
    <property type="entry name" value="Asp/Arg/Pro-Hydrxlase"/>
</dbReference>
<feature type="domain" description="Aspartyl/asparaginy/proline hydroxylase" evidence="4">
    <location>
        <begin position="351"/>
        <end position="504"/>
    </location>
</feature>
<dbReference type="InterPro" id="IPR011990">
    <property type="entry name" value="TPR-like_helical_dom_sf"/>
</dbReference>
<dbReference type="Pfam" id="PF05118">
    <property type="entry name" value="Asp_Arg_Hydrox"/>
    <property type="match status" value="1"/>
</dbReference>
<protein>
    <submittedName>
        <fullName evidence="5">Aspartyl/asparaginyl beta-hydroxylase</fullName>
    </submittedName>
</protein>
<keyword evidence="3" id="KW-0472">Membrane</keyword>
<dbReference type="SUPFAM" id="SSF51197">
    <property type="entry name" value="Clavaminate synthase-like"/>
    <property type="match status" value="1"/>
</dbReference>
<evidence type="ECO:0000256" key="3">
    <source>
        <dbReference type="SAM" id="Phobius"/>
    </source>
</evidence>
<dbReference type="Proteomes" id="UP001165289">
    <property type="component" value="Unassembled WGS sequence"/>
</dbReference>
<dbReference type="GO" id="GO:0005783">
    <property type="term" value="C:endoplasmic reticulum"/>
    <property type="evidence" value="ECO:0007669"/>
    <property type="project" value="TreeGrafter"/>
</dbReference>
<feature type="transmembrane region" description="Helical" evidence="3">
    <location>
        <begin position="30"/>
        <end position="49"/>
    </location>
</feature>
<dbReference type="EMBL" id="JAKMXF010000044">
    <property type="protein sequence ID" value="KAI6660025.1"/>
    <property type="molecule type" value="Genomic_DNA"/>
</dbReference>
<organism evidence="5 6">
    <name type="scientific">Oopsacas minuta</name>
    <dbReference type="NCBI Taxonomy" id="111878"/>
    <lineage>
        <taxon>Eukaryota</taxon>
        <taxon>Metazoa</taxon>
        <taxon>Porifera</taxon>
        <taxon>Hexactinellida</taxon>
        <taxon>Hexasterophora</taxon>
        <taxon>Lyssacinosida</taxon>
        <taxon>Leucopsacidae</taxon>
        <taxon>Oopsacas</taxon>
    </lineage>
</organism>
<comment type="similarity">
    <text evidence="1">Belongs to the aspartyl/asparaginyl beta-hydroxylase family.</text>
</comment>
<dbReference type="AlphaFoldDB" id="A0AAV7KH65"/>
<evidence type="ECO:0000259" key="4">
    <source>
        <dbReference type="Pfam" id="PF05118"/>
    </source>
</evidence>
<feature type="compositionally biased region" description="Basic and acidic residues" evidence="2">
    <location>
        <begin position="1"/>
        <end position="12"/>
    </location>
</feature>
<name>A0AAV7KH65_9METZ</name>
<dbReference type="PANTHER" id="PTHR12366">
    <property type="entry name" value="ASPARTYL/ASPARAGINYL BETA-HYDROXYLASE"/>
    <property type="match status" value="1"/>
</dbReference>
<dbReference type="InterPro" id="IPR027443">
    <property type="entry name" value="IPNS-like_sf"/>
</dbReference>
<proteinExistence type="inferred from homology"/>
<keyword evidence="6" id="KW-1185">Reference proteome</keyword>
<evidence type="ECO:0000313" key="5">
    <source>
        <dbReference type="EMBL" id="KAI6660025.1"/>
    </source>
</evidence>
<evidence type="ECO:0000256" key="2">
    <source>
        <dbReference type="SAM" id="MobiDB-lite"/>
    </source>
</evidence>
<gene>
    <name evidence="5" type="ORF">LOD99_14366</name>
</gene>
<dbReference type="Gene3D" id="2.60.120.330">
    <property type="entry name" value="B-lactam Antibiotic, Isopenicillin N Synthase, Chain"/>
    <property type="match status" value="1"/>
</dbReference>
<sequence>MSGKVKRTDKTNKSQSTKTKQSTNHKSYRYIYIGSVIIISVAVIIGIFLTTCDSTNNYCIGSGPEKLGEKSKSKKPQEAVTSSFLGSLPLSKAEKLDFSIKKKLFAAADKAEHDKTIEDAVAAFESILRKYPSSARAQYGLASCIDRQAELQLSNQLLERSIEEYYKVGMSEQVFVGLRITSLERLADRASFRGFKQKARDAYIMLSDIQPDIAKWRNLLGIQYLMSGQDAQAKEVFKGVLLKWKDNGRALCHLGFLSYSENKFIEAVEMIRRGIELDEYCHEGRFFTRLGDSLLKLDKRAEAYKYYQQGANEGLLLSAWQRSLYNAPNLRASPWWEPKQTGHYDYIEKLEKSWRTILSEAEAILDEERGIFEPEDEGLTDTGDWKQYTLYQQGRKNAKACEKTPRTCQIIDTMADATSCKRGQIKFSVMHPGTHVSPHCGPTNCRLRMHLGLIIPENVRIRVGNETRSWEEGKVIIFDDSFEHEVWQESKSIRIILIVDIWHPDLNQQQKRSLSPI</sequence>
<dbReference type="GO" id="GO:0062101">
    <property type="term" value="F:peptidyl-aspartic acid 3-dioxygenase activity"/>
    <property type="evidence" value="ECO:0007669"/>
    <property type="project" value="InterPro"/>
</dbReference>
<accession>A0AAV7KH65</accession>
<feature type="region of interest" description="Disordered" evidence="2">
    <location>
        <begin position="1"/>
        <end position="21"/>
    </location>
</feature>
<keyword evidence="3" id="KW-0812">Transmembrane</keyword>
<dbReference type="PANTHER" id="PTHR12366:SF29">
    <property type="entry name" value="ASPARTYL BETA-HYDROXYLASE, ISOFORM L"/>
    <property type="match status" value="1"/>
</dbReference>
<dbReference type="Gene3D" id="1.25.40.10">
    <property type="entry name" value="Tetratricopeptide repeat domain"/>
    <property type="match status" value="2"/>
</dbReference>
<evidence type="ECO:0000256" key="1">
    <source>
        <dbReference type="ARBA" id="ARBA00007730"/>
    </source>
</evidence>
<reference evidence="5 6" key="1">
    <citation type="journal article" date="2023" name="BMC Biol.">
        <title>The compact genome of the sponge Oopsacas minuta (Hexactinellida) is lacking key metazoan core genes.</title>
        <authorList>
            <person name="Santini S."/>
            <person name="Schenkelaars Q."/>
            <person name="Jourda C."/>
            <person name="Duchesne M."/>
            <person name="Belahbib H."/>
            <person name="Rocher C."/>
            <person name="Selva M."/>
            <person name="Riesgo A."/>
            <person name="Vervoort M."/>
            <person name="Leys S.P."/>
            <person name="Kodjabachian L."/>
            <person name="Le Bivic A."/>
            <person name="Borchiellini C."/>
            <person name="Claverie J.M."/>
            <person name="Renard E."/>
        </authorList>
    </citation>
    <scope>NUCLEOTIDE SEQUENCE [LARGE SCALE GENOMIC DNA]</scope>
    <source>
        <strain evidence="5">SPO-2</strain>
    </source>
</reference>
<keyword evidence="3" id="KW-1133">Transmembrane helix</keyword>
<evidence type="ECO:0000313" key="6">
    <source>
        <dbReference type="Proteomes" id="UP001165289"/>
    </source>
</evidence>